<dbReference type="RefSeq" id="WP_315651869.1">
    <property type="nucleotide sequence ID" value="NZ_JAVXZY010000007.1"/>
</dbReference>
<dbReference type="PANTHER" id="PTHR38469:SF1">
    <property type="entry name" value="PERIPLASMIC PEPTIDASE SUBFAMILY S1B"/>
    <property type="match status" value="1"/>
</dbReference>
<comment type="caution">
    <text evidence="7">The sequence shown here is derived from an EMBL/GenBank/DDBJ whole genome shotgun (WGS) entry which is preliminary data.</text>
</comment>
<comment type="similarity">
    <text evidence="1 6">Belongs to the peptidase S46 family.</text>
</comment>
<evidence type="ECO:0000256" key="5">
    <source>
        <dbReference type="ARBA" id="ARBA00022801"/>
    </source>
</evidence>
<evidence type="ECO:0000256" key="3">
    <source>
        <dbReference type="ARBA" id="ARBA00022670"/>
    </source>
</evidence>
<dbReference type="EC" id="3.4.14.-" evidence="6"/>
<dbReference type="InterPro" id="IPR019500">
    <property type="entry name" value="Pep_S46"/>
</dbReference>
<proteinExistence type="inferred from homology"/>
<evidence type="ECO:0000313" key="7">
    <source>
        <dbReference type="EMBL" id="MDT9000983.1"/>
    </source>
</evidence>
<keyword evidence="5 6" id="KW-0378">Hydrolase</keyword>
<dbReference type="Pfam" id="PF10459">
    <property type="entry name" value="Peptidase_S46"/>
    <property type="match status" value="1"/>
</dbReference>
<evidence type="ECO:0000256" key="6">
    <source>
        <dbReference type="RuleBase" id="RU366067"/>
    </source>
</evidence>
<evidence type="ECO:0000256" key="2">
    <source>
        <dbReference type="ARBA" id="ARBA00022438"/>
    </source>
</evidence>
<feature type="chain" id="PRO_5044999772" description="Dipeptidyl-peptidase" evidence="6">
    <location>
        <begin position="26"/>
        <end position="685"/>
    </location>
</feature>
<gene>
    <name evidence="7" type="ORF">RQP53_17025</name>
</gene>
<dbReference type="InterPro" id="IPR043504">
    <property type="entry name" value="Peptidase_S1_PA_chymotrypsin"/>
</dbReference>
<keyword evidence="4 6" id="KW-0732">Signal</keyword>
<evidence type="ECO:0000256" key="4">
    <source>
        <dbReference type="ARBA" id="ARBA00022729"/>
    </source>
</evidence>
<dbReference type="InterPro" id="IPR009003">
    <property type="entry name" value="Peptidase_S1_PA"/>
</dbReference>
<dbReference type="Proteomes" id="UP001246372">
    <property type="component" value="Unassembled WGS sequence"/>
</dbReference>
<keyword evidence="2 6" id="KW-0031">Aminopeptidase</keyword>
<keyword evidence="6" id="KW-0720">Serine protease</keyword>
<comment type="function">
    <text evidence="6">Catalyzes the removal of dipeptides from the N-terminus of oligopeptides.</text>
</comment>
<dbReference type="PANTHER" id="PTHR38469">
    <property type="entry name" value="PERIPLASMIC PEPTIDASE SUBFAMILY S1B"/>
    <property type="match status" value="1"/>
</dbReference>
<dbReference type="Gene3D" id="2.40.10.10">
    <property type="entry name" value="Trypsin-like serine proteases"/>
    <property type="match status" value="1"/>
</dbReference>
<keyword evidence="3 6" id="KW-0645">Protease</keyword>
<name>A0ABU3PEM2_9BURK</name>
<accession>A0ABU3PEM2</accession>
<dbReference type="SUPFAM" id="SSF50494">
    <property type="entry name" value="Trypsin-like serine proteases"/>
    <property type="match status" value="1"/>
</dbReference>
<keyword evidence="8" id="KW-1185">Reference proteome</keyword>
<sequence>MSVQRISRTALAIATALAGASQAHADEGMWTFDNAPLAQIKQRLGLELSPAWLEHLRLSAVKLGASASFVSKDGLLLTNHHVARGCVERLSTAQRNLIANGFVAHGRAEELQCPGADARVLQSWQDVTPQLRAAAPASLGEAEGNAARKSAIAKLEADCKQETGLKCDVVTLYSGAVYHLYRYKEYQDVRLVMTPEAQASDFGGDFDNFTFPRFALDFTLLRAYEDGKPVQPAHYLKLAAAPLKDGDAVFVAGHPGNTDRQNTLDQLRAKRDVLLPLRLKELQAEREMLHAFAARSPESARRAAGQIAGVENSLKAMTGQHKSLLRPALLEQKAKEEADFKVAYKASGRSDDPWAQVERATAQQTALAAQQQYSGYGWNSLMGLAGGLVEAAAERQLPEGERMRGYSANGLAAVERRLRANSPVYKDLEQARLAFSLNRAAQALGRQHPLVQAALGSDSAEAVAARVIAGTKLDQQAERVRLLEGGAAALAASDDAAIALARKLYPLHRALARQLEREVDEPLKRAADQLGQARFALQGRGVPPDATGTLRLSYGRVAGYDAEGIKVPYKTVFGGLFARAAAFEHQMPFKVAPQVAAVRAKLNPDLPLNFASTADIIGGNSGSPVVNKDGELVGLIFDGNLEGLGGRFAYTDALDRAVAVDIQAILAALEQAYGAPEVARELRGR</sequence>
<protein>
    <recommendedName>
        <fullName evidence="6">Dipeptidyl-peptidase</fullName>
        <ecNumber evidence="6">3.4.14.-</ecNumber>
    </recommendedName>
</protein>
<evidence type="ECO:0000313" key="8">
    <source>
        <dbReference type="Proteomes" id="UP001246372"/>
    </source>
</evidence>
<feature type="signal peptide" evidence="6">
    <location>
        <begin position="1"/>
        <end position="25"/>
    </location>
</feature>
<dbReference type="EMBL" id="JAVXZY010000007">
    <property type="protein sequence ID" value="MDT9000983.1"/>
    <property type="molecule type" value="Genomic_DNA"/>
</dbReference>
<evidence type="ECO:0000256" key="1">
    <source>
        <dbReference type="ARBA" id="ARBA00010491"/>
    </source>
</evidence>
<reference evidence="7" key="1">
    <citation type="submission" date="2023-09" db="EMBL/GenBank/DDBJ databases">
        <title>Paucibacter sp. APW11 Genome sequencing and assembly.</title>
        <authorList>
            <person name="Kim I."/>
        </authorList>
    </citation>
    <scope>NUCLEOTIDE SEQUENCE</scope>
    <source>
        <strain evidence="7">APW11</strain>
    </source>
</reference>
<organism evidence="7 8">
    <name type="scientific">Roseateles aquae</name>
    <dbReference type="NCBI Taxonomy" id="3077235"/>
    <lineage>
        <taxon>Bacteria</taxon>
        <taxon>Pseudomonadati</taxon>
        <taxon>Pseudomonadota</taxon>
        <taxon>Betaproteobacteria</taxon>
        <taxon>Burkholderiales</taxon>
        <taxon>Sphaerotilaceae</taxon>
        <taxon>Roseateles</taxon>
    </lineage>
</organism>